<evidence type="ECO:0000313" key="2">
    <source>
        <dbReference type="EMBL" id="RSU16147.1"/>
    </source>
</evidence>
<accession>A0A430B7B4</accession>
<keyword evidence="1" id="KW-0812">Transmembrane</keyword>
<evidence type="ECO:0008006" key="4">
    <source>
        <dbReference type="Google" id="ProtNLM"/>
    </source>
</evidence>
<keyword evidence="1" id="KW-0472">Membrane</keyword>
<dbReference type="GeneID" id="95581353"/>
<name>A0A430B7B4_9ENTE</name>
<keyword evidence="1" id="KW-1133">Transmembrane helix</keyword>
<evidence type="ECO:0000313" key="3">
    <source>
        <dbReference type="Proteomes" id="UP000288028"/>
    </source>
</evidence>
<dbReference type="PANTHER" id="PTHR37305">
    <property type="entry name" value="INTEGRAL MEMBRANE PROTEIN-RELATED"/>
    <property type="match status" value="1"/>
</dbReference>
<dbReference type="PANTHER" id="PTHR37305:SF1">
    <property type="entry name" value="MEMBRANE PROTEIN"/>
    <property type="match status" value="1"/>
</dbReference>
<protein>
    <recommendedName>
        <fullName evidence="4">Lantibiotic ABC transporter permease</fullName>
    </recommendedName>
</protein>
<dbReference type="EMBL" id="NGKB01000003">
    <property type="protein sequence ID" value="RSU16147.1"/>
    <property type="molecule type" value="Genomic_DNA"/>
</dbReference>
<feature type="transmembrane region" description="Helical" evidence="1">
    <location>
        <begin position="138"/>
        <end position="159"/>
    </location>
</feature>
<keyword evidence="3" id="KW-1185">Reference proteome</keyword>
<feature type="transmembrane region" description="Helical" evidence="1">
    <location>
        <begin position="98"/>
        <end position="126"/>
    </location>
</feature>
<evidence type="ECO:0000256" key="1">
    <source>
        <dbReference type="SAM" id="Phobius"/>
    </source>
</evidence>
<dbReference type="Proteomes" id="UP000288028">
    <property type="component" value="Unassembled WGS sequence"/>
</dbReference>
<feature type="transmembrane region" description="Helical" evidence="1">
    <location>
        <begin position="58"/>
        <end position="77"/>
    </location>
</feature>
<dbReference type="OrthoDB" id="9781996at2"/>
<dbReference type="CDD" id="cd21809">
    <property type="entry name" value="ABC-2_lan_permease-like"/>
    <property type="match status" value="1"/>
</dbReference>
<comment type="caution">
    <text evidence="2">The sequence shown here is derived from an EMBL/GenBank/DDBJ whole genome shotgun (WGS) entry which is preliminary data.</text>
</comment>
<proteinExistence type="predicted"/>
<gene>
    <name evidence="2" type="ORF">CBF28_04220</name>
</gene>
<feature type="transmembrane region" description="Helical" evidence="1">
    <location>
        <begin position="209"/>
        <end position="238"/>
    </location>
</feature>
<organism evidence="2 3">
    <name type="scientific">Vagococcus carniphilus</name>
    <dbReference type="NCBI Taxonomy" id="218144"/>
    <lineage>
        <taxon>Bacteria</taxon>
        <taxon>Bacillati</taxon>
        <taxon>Bacillota</taxon>
        <taxon>Bacilli</taxon>
        <taxon>Lactobacillales</taxon>
        <taxon>Enterococcaceae</taxon>
        <taxon>Vagococcus</taxon>
    </lineage>
</organism>
<sequence length="243" mass="27919">MIALLKSERVKLKHQHLLTILLVGPLLSLFIGLINPMVKHMDEFNPWLVTLMFVNLPYALLFLPLATGILAGIICRYEHLAGGWKQLVALPVKRYQIYLSKFLMIVLLVLVMQLVYGVVIFMTGVINQFNEPFPFEQILSFILLGWLATFPMIALQLFASMHWRSFAVSFTMNIFFTIPSILAINSERFGPFYPWAQPFFMMYPSENSLGFSLISIQQMILVTGVSFLVFFLMGIISFHRKNI</sequence>
<dbReference type="AlphaFoldDB" id="A0A430B7B4"/>
<feature type="transmembrane region" description="Helical" evidence="1">
    <location>
        <begin position="166"/>
        <end position="184"/>
    </location>
</feature>
<reference evidence="2 3" key="1">
    <citation type="submission" date="2017-05" db="EMBL/GenBank/DDBJ databases">
        <title>Vagococcus spp. assemblies.</title>
        <authorList>
            <person name="Gulvik C.A."/>
        </authorList>
    </citation>
    <scope>NUCLEOTIDE SEQUENCE [LARGE SCALE GENOMIC DNA]</scope>
    <source>
        <strain evidence="2 3">SS1714</strain>
    </source>
</reference>
<dbReference type="RefSeq" id="WP_126792255.1">
    <property type="nucleotide sequence ID" value="NZ_CP060720.1"/>
</dbReference>
<dbReference type="Pfam" id="PF12730">
    <property type="entry name" value="ABC2_membrane_4"/>
    <property type="match status" value="1"/>
</dbReference>
<feature type="transmembrane region" description="Helical" evidence="1">
    <location>
        <begin position="16"/>
        <end position="38"/>
    </location>
</feature>